<dbReference type="AlphaFoldDB" id="A0AAV4S7Z7"/>
<sequence length="138" mass="15871">MRRVNPSRFKMEKVDCHVFSDKKGYDDPLKFGGIRSRVDVILNEFSSDQIMLSQRLINERGRFVNVGRSDGTQTLAENLRKISDVDYRQKIRFHVIYWSVLSIIQCVLPSFVDDPNAAKNLLRGGISSGEDQPLPRQE</sequence>
<keyword evidence="1" id="KW-0812">Transmembrane</keyword>
<evidence type="ECO:0000313" key="3">
    <source>
        <dbReference type="Proteomes" id="UP001054945"/>
    </source>
</evidence>
<organism evidence="2 3">
    <name type="scientific">Caerostris extrusa</name>
    <name type="common">Bark spider</name>
    <name type="synonym">Caerostris bankana</name>
    <dbReference type="NCBI Taxonomy" id="172846"/>
    <lineage>
        <taxon>Eukaryota</taxon>
        <taxon>Metazoa</taxon>
        <taxon>Ecdysozoa</taxon>
        <taxon>Arthropoda</taxon>
        <taxon>Chelicerata</taxon>
        <taxon>Arachnida</taxon>
        <taxon>Araneae</taxon>
        <taxon>Araneomorphae</taxon>
        <taxon>Entelegynae</taxon>
        <taxon>Araneoidea</taxon>
        <taxon>Araneidae</taxon>
        <taxon>Caerostris</taxon>
    </lineage>
</organism>
<proteinExistence type="predicted"/>
<dbReference type="Proteomes" id="UP001054945">
    <property type="component" value="Unassembled WGS sequence"/>
</dbReference>
<accession>A0AAV4S7Z7</accession>
<keyword evidence="3" id="KW-1185">Reference proteome</keyword>
<comment type="caution">
    <text evidence="2">The sequence shown here is derived from an EMBL/GenBank/DDBJ whole genome shotgun (WGS) entry which is preliminary data.</text>
</comment>
<evidence type="ECO:0000313" key="2">
    <source>
        <dbReference type="EMBL" id="GIY30388.1"/>
    </source>
</evidence>
<dbReference type="EMBL" id="BPLR01009216">
    <property type="protein sequence ID" value="GIY30388.1"/>
    <property type="molecule type" value="Genomic_DNA"/>
</dbReference>
<feature type="transmembrane region" description="Helical" evidence="1">
    <location>
        <begin position="95"/>
        <end position="112"/>
    </location>
</feature>
<gene>
    <name evidence="2" type="ORF">CEXT_323481</name>
</gene>
<evidence type="ECO:0000256" key="1">
    <source>
        <dbReference type="SAM" id="Phobius"/>
    </source>
</evidence>
<name>A0AAV4S7Z7_CAEEX</name>
<protein>
    <submittedName>
        <fullName evidence="2">Uncharacterized protein</fullName>
    </submittedName>
</protein>
<reference evidence="2 3" key="1">
    <citation type="submission" date="2021-06" db="EMBL/GenBank/DDBJ databases">
        <title>Caerostris extrusa draft genome.</title>
        <authorList>
            <person name="Kono N."/>
            <person name="Arakawa K."/>
        </authorList>
    </citation>
    <scope>NUCLEOTIDE SEQUENCE [LARGE SCALE GENOMIC DNA]</scope>
</reference>
<keyword evidence="1" id="KW-0472">Membrane</keyword>
<keyword evidence="1" id="KW-1133">Transmembrane helix</keyword>